<feature type="transmembrane region" description="Helical" evidence="1">
    <location>
        <begin position="12"/>
        <end position="30"/>
    </location>
</feature>
<feature type="transmembrane region" description="Helical" evidence="1">
    <location>
        <begin position="424"/>
        <end position="440"/>
    </location>
</feature>
<feature type="transmembrane region" description="Helical" evidence="1">
    <location>
        <begin position="51"/>
        <end position="84"/>
    </location>
</feature>
<comment type="caution">
    <text evidence="2">The sequence shown here is derived from an EMBL/GenBank/DDBJ whole genome shotgun (WGS) entry which is preliminary data.</text>
</comment>
<dbReference type="EMBL" id="MTYJ01000433">
    <property type="protein sequence ID" value="OWA54625.1"/>
    <property type="molecule type" value="Genomic_DNA"/>
</dbReference>
<keyword evidence="1" id="KW-1133">Transmembrane helix</keyword>
<evidence type="ECO:0000256" key="1">
    <source>
        <dbReference type="SAM" id="Phobius"/>
    </source>
</evidence>
<keyword evidence="1" id="KW-0812">Transmembrane</keyword>
<keyword evidence="3" id="KW-1185">Reference proteome</keyword>
<evidence type="ECO:0000313" key="2">
    <source>
        <dbReference type="EMBL" id="OWA54625.1"/>
    </source>
</evidence>
<feature type="transmembrane region" description="Helical" evidence="1">
    <location>
        <begin position="333"/>
        <end position="352"/>
    </location>
</feature>
<reference evidence="3" key="1">
    <citation type="submission" date="2017-01" db="EMBL/GenBank/DDBJ databases">
        <title>Comparative genomics of anhydrobiosis in the tardigrade Hypsibius dujardini.</title>
        <authorList>
            <person name="Yoshida Y."/>
            <person name="Koutsovoulos G."/>
            <person name="Laetsch D."/>
            <person name="Stevens L."/>
            <person name="Kumar S."/>
            <person name="Horikawa D."/>
            <person name="Ishino K."/>
            <person name="Komine S."/>
            <person name="Tomita M."/>
            <person name="Blaxter M."/>
            <person name="Arakawa K."/>
        </authorList>
    </citation>
    <scope>NUCLEOTIDE SEQUENCE [LARGE SCALE GENOMIC DNA]</scope>
    <source>
        <strain evidence="3">Z151</strain>
    </source>
</reference>
<feature type="transmembrane region" description="Helical" evidence="1">
    <location>
        <begin position="226"/>
        <end position="248"/>
    </location>
</feature>
<proteinExistence type="predicted"/>
<feature type="transmembrane region" description="Helical" evidence="1">
    <location>
        <begin position="159"/>
        <end position="176"/>
    </location>
</feature>
<evidence type="ECO:0008006" key="4">
    <source>
        <dbReference type="Google" id="ProtNLM"/>
    </source>
</evidence>
<organism evidence="2 3">
    <name type="scientific">Hypsibius exemplaris</name>
    <name type="common">Freshwater tardigrade</name>
    <dbReference type="NCBI Taxonomy" id="2072580"/>
    <lineage>
        <taxon>Eukaryota</taxon>
        <taxon>Metazoa</taxon>
        <taxon>Ecdysozoa</taxon>
        <taxon>Tardigrada</taxon>
        <taxon>Eutardigrada</taxon>
        <taxon>Parachela</taxon>
        <taxon>Hypsibioidea</taxon>
        <taxon>Hypsibiidae</taxon>
        <taxon>Hypsibius</taxon>
    </lineage>
</organism>
<evidence type="ECO:0000313" key="3">
    <source>
        <dbReference type="Proteomes" id="UP000192578"/>
    </source>
</evidence>
<feature type="transmembrane region" description="Helical" evidence="1">
    <location>
        <begin position="297"/>
        <end position="321"/>
    </location>
</feature>
<gene>
    <name evidence="2" type="ORF">BV898_19024</name>
</gene>
<keyword evidence="1" id="KW-0472">Membrane</keyword>
<name>A0A9X6NIK1_HYPEX</name>
<dbReference type="Proteomes" id="UP000192578">
    <property type="component" value="Unassembled WGS sequence"/>
</dbReference>
<sequence length="482" mass="54511">MGSIAICPIFKAFQVAFQFFGIFCSFTQPIQESATSRFSDRLSKVLTKSFFSIRCTASTVVTCLALLMLTLPVCIEFIILYVTINPTASDQASNSSFNFDILRILNQLRYMVDRTLPWVVFVILSFKRDKMTKLLYDLSTYFRHDLSSSTPHSHLQRRLWMYLGMTMAVILGLHVVPEAVHRSEKVSKPITFGKDYNATYHYNVERFRQLANSHIVLYQVLFIHGFNLYSTLFLCTTLMLVGTILFLLTGSVRHLVTEADDLVKAMQKGLSVGHRDFLAFRSRSREVAALFGEFNEIFSLVLIVVLGANLVLIAATCSWIFDSSLVTERWLRVSFWVAFLLAKSVVLTHLCVSSTEMADLLLQSQKRMTVEYDRYWIKVSSCQTAKSSALELKEFILSKALLDISVVSTPAASVGGFAYLRKESLFAILSTCAGLILFLYDKQSNYNKAQDQWLAARPGDLCFVEAADLRKSLCLADEEGLF</sequence>
<accession>A0A9X6NIK1</accession>
<dbReference type="AlphaFoldDB" id="A0A9X6NIK1"/>
<protein>
    <recommendedName>
        <fullName evidence="4">Gustatory receptor</fullName>
    </recommendedName>
</protein>